<dbReference type="Proteomes" id="UP000271868">
    <property type="component" value="Unassembled WGS sequence"/>
</dbReference>
<dbReference type="PANTHER" id="PTHR30033">
    <property type="entry name" value="FLAGELLAR HOOK-ASSOCIATED PROTEIN 1"/>
    <property type="match status" value="1"/>
</dbReference>
<evidence type="ECO:0000313" key="3">
    <source>
        <dbReference type="Proteomes" id="UP000271868"/>
    </source>
</evidence>
<dbReference type="RefSeq" id="WP_123675464.1">
    <property type="nucleotide sequence ID" value="NZ_DAMASD010000140.1"/>
</dbReference>
<organism evidence="2 3">
    <name type="scientific">Diaphorobacter nitroreducens</name>
    <dbReference type="NCBI Taxonomy" id="164759"/>
    <lineage>
        <taxon>Bacteria</taxon>
        <taxon>Pseudomonadati</taxon>
        <taxon>Pseudomonadota</taxon>
        <taxon>Betaproteobacteria</taxon>
        <taxon>Burkholderiales</taxon>
        <taxon>Comamonadaceae</taxon>
        <taxon>Diaphorobacter</taxon>
    </lineage>
</organism>
<dbReference type="Pfam" id="PF00460">
    <property type="entry name" value="Flg_bb_rod"/>
    <property type="match status" value="1"/>
</dbReference>
<accession>A0AAX1WWV9</accession>
<reference evidence="2 3" key="1">
    <citation type="submission" date="2018-11" db="EMBL/GenBank/DDBJ databases">
        <title>Genomic Encyclopedia of Type Strains, Phase IV (KMG-IV): sequencing the most valuable type-strain genomes for metagenomic binning, comparative biology and taxonomic classification.</title>
        <authorList>
            <person name="Goeker M."/>
        </authorList>
    </citation>
    <scope>NUCLEOTIDE SEQUENCE [LARGE SCALE GENOMIC DNA]</scope>
    <source>
        <strain evidence="2 3">DSM 15985</strain>
    </source>
</reference>
<sequence length="101" mass="10353">MTTLAAIAQSGLQAAQLRLDSSAHNVANLNTPGFRRQTVDQQAAPAPGGVQARVAAPAAATGVALEAEAVEQISATYAFQANLLVLRRADEMAGALLDVRA</sequence>
<dbReference type="EMBL" id="RJVL01000002">
    <property type="protein sequence ID" value="ROR49178.1"/>
    <property type="molecule type" value="Genomic_DNA"/>
</dbReference>
<comment type="caution">
    <text evidence="2">The sequence shown here is derived from an EMBL/GenBank/DDBJ whole genome shotgun (WGS) entry which is preliminary data.</text>
</comment>
<protein>
    <submittedName>
        <fullName evidence="2">Flagellar basal body rod protein</fullName>
    </submittedName>
</protein>
<dbReference type="AlphaFoldDB" id="A0AAX1WWV9"/>
<keyword evidence="2" id="KW-0969">Cilium</keyword>
<keyword evidence="3" id="KW-1185">Reference proteome</keyword>
<dbReference type="InterPro" id="IPR001444">
    <property type="entry name" value="Flag_bb_rod_N"/>
</dbReference>
<evidence type="ECO:0000313" key="2">
    <source>
        <dbReference type="EMBL" id="ROR49178.1"/>
    </source>
</evidence>
<name>A0AAX1WWV9_9BURK</name>
<dbReference type="GO" id="GO:0044780">
    <property type="term" value="P:bacterial-type flagellum assembly"/>
    <property type="evidence" value="ECO:0007669"/>
    <property type="project" value="InterPro"/>
</dbReference>
<dbReference type="GO" id="GO:0005198">
    <property type="term" value="F:structural molecule activity"/>
    <property type="evidence" value="ECO:0007669"/>
    <property type="project" value="InterPro"/>
</dbReference>
<evidence type="ECO:0000259" key="1">
    <source>
        <dbReference type="Pfam" id="PF00460"/>
    </source>
</evidence>
<gene>
    <name evidence="2" type="ORF">EDC60_1172</name>
</gene>
<feature type="domain" description="Flagellar basal body rod protein N-terminal" evidence="1">
    <location>
        <begin position="7"/>
        <end position="35"/>
    </location>
</feature>
<keyword evidence="2" id="KW-0966">Cell projection</keyword>
<proteinExistence type="predicted"/>
<dbReference type="GO" id="GO:0009424">
    <property type="term" value="C:bacterial-type flagellum hook"/>
    <property type="evidence" value="ECO:0007669"/>
    <property type="project" value="InterPro"/>
</dbReference>
<keyword evidence="2" id="KW-0282">Flagellum</keyword>
<dbReference type="PANTHER" id="PTHR30033:SF1">
    <property type="entry name" value="FLAGELLAR HOOK-ASSOCIATED PROTEIN 1"/>
    <property type="match status" value="1"/>
</dbReference>
<dbReference type="InterPro" id="IPR002371">
    <property type="entry name" value="FlgK"/>
</dbReference>